<comment type="caution">
    <text evidence="3">The sequence shown here is derived from an EMBL/GenBank/DDBJ whole genome shotgun (WGS) entry which is preliminary data.</text>
</comment>
<name>A0ABU7ECU5_9TELE</name>
<keyword evidence="3" id="KW-0808">Transferase</keyword>
<accession>A0ABU7ECU5</accession>
<reference evidence="3 4" key="1">
    <citation type="submission" date="2021-06" db="EMBL/GenBank/DDBJ databases">
        <authorList>
            <person name="Palmer J.M."/>
        </authorList>
    </citation>
    <scope>NUCLEOTIDE SEQUENCE [LARGE SCALE GENOMIC DNA]</scope>
    <source>
        <strain evidence="3 4">CL_MEX2019</strain>
        <tissue evidence="3">Muscle</tissue>
    </source>
</reference>
<feature type="compositionally biased region" description="Basic and acidic residues" evidence="2">
    <location>
        <begin position="1"/>
        <end position="13"/>
    </location>
</feature>
<evidence type="ECO:0000256" key="2">
    <source>
        <dbReference type="SAM" id="MobiDB-lite"/>
    </source>
</evidence>
<dbReference type="SUPFAM" id="SSF56112">
    <property type="entry name" value="Protein kinase-like (PK-like)"/>
    <property type="match status" value="1"/>
</dbReference>
<dbReference type="Gene3D" id="3.30.200.20">
    <property type="entry name" value="Phosphorylase Kinase, domain 1"/>
    <property type="match status" value="1"/>
</dbReference>
<keyword evidence="1" id="KW-0067">ATP-binding</keyword>
<dbReference type="InterPro" id="IPR017441">
    <property type="entry name" value="Protein_kinase_ATP_BS"/>
</dbReference>
<feature type="region of interest" description="Disordered" evidence="2">
    <location>
        <begin position="1"/>
        <end position="40"/>
    </location>
</feature>
<keyword evidence="3" id="KW-0418">Kinase</keyword>
<keyword evidence="1" id="KW-0547">Nucleotide-binding</keyword>
<dbReference type="Proteomes" id="UP001352852">
    <property type="component" value="Unassembled WGS sequence"/>
</dbReference>
<sequence length="119" mass="13157">MDQQREKYGERPARGTKVSQGSRSGHSTRPSGSSGTSGVLMVGPNFRVGKKIGCGNFGELKLGKNLYTNEYVAIKLEPVKSRAPQLHLEYRFYKSLGTTDQARDCIISTTSDYSSQSRY</sequence>
<feature type="binding site" evidence="1">
    <location>
        <position position="75"/>
    </location>
    <ligand>
        <name>ATP</name>
        <dbReference type="ChEBI" id="CHEBI:30616"/>
    </ligand>
</feature>
<dbReference type="EMBL" id="JAHUTJ010049864">
    <property type="protein sequence ID" value="MED6283599.1"/>
    <property type="molecule type" value="Genomic_DNA"/>
</dbReference>
<dbReference type="PROSITE" id="PS00107">
    <property type="entry name" value="PROTEIN_KINASE_ATP"/>
    <property type="match status" value="1"/>
</dbReference>
<evidence type="ECO:0000256" key="1">
    <source>
        <dbReference type="PROSITE-ProRule" id="PRU10141"/>
    </source>
</evidence>
<organism evidence="3 4">
    <name type="scientific">Characodon lateralis</name>
    <dbReference type="NCBI Taxonomy" id="208331"/>
    <lineage>
        <taxon>Eukaryota</taxon>
        <taxon>Metazoa</taxon>
        <taxon>Chordata</taxon>
        <taxon>Craniata</taxon>
        <taxon>Vertebrata</taxon>
        <taxon>Euteleostomi</taxon>
        <taxon>Actinopterygii</taxon>
        <taxon>Neopterygii</taxon>
        <taxon>Teleostei</taxon>
        <taxon>Neoteleostei</taxon>
        <taxon>Acanthomorphata</taxon>
        <taxon>Ovalentaria</taxon>
        <taxon>Atherinomorphae</taxon>
        <taxon>Cyprinodontiformes</taxon>
        <taxon>Goodeidae</taxon>
        <taxon>Characodon</taxon>
    </lineage>
</organism>
<dbReference type="GO" id="GO:0016301">
    <property type="term" value="F:kinase activity"/>
    <property type="evidence" value="ECO:0007669"/>
    <property type="project" value="UniProtKB-KW"/>
</dbReference>
<gene>
    <name evidence="3" type="primary">CSNK1G1_2</name>
    <name evidence="3" type="ORF">CHARACLAT_010584</name>
</gene>
<keyword evidence="4" id="KW-1185">Reference proteome</keyword>
<proteinExistence type="predicted"/>
<feature type="compositionally biased region" description="Low complexity" evidence="2">
    <location>
        <begin position="21"/>
        <end position="38"/>
    </location>
</feature>
<dbReference type="InterPro" id="IPR011009">
    <property type="entry name" value="Kinase-like_dom_sf"/>
</dbReference>
<protein>
    <submittedName>
        <fullName evidence="3">Casein kinase I isoform gamma-1</fullName>
    </submittedName>
</protein>
<evidence type="ECO:0000313" key="3">
    <source>
        <dbReference type="EMBL" id="MED6283599.1"/>
    </source>
</evidence>
<evidence type="ECO:0000313" key="4">
    <source>
        <dbReference type="Proteomes" id="UP001352852"/>
    </source>
</evidence>